<dbReference type="PANTHER" id="PTHR16065">
    <property type="entry name" value="COILED-COIL DOMAIN CONTAINING 198"/>
    <property type="match status" value="1"/>
</dbReference>
<feature type="region of interest" description="Disordered" evidence="1">
    <location>
        <begin position="1"/>
        <end position="106"/>
    </location>
</feature>
<accession>A0A2B4SF17</accession>
<evidence type="ECO:0000256" key="1">
    <source>
        <dbReference type="SAM" id="MobiDB-lite"/>
    </source>
</evidence>
<dbReference type="EMBL" id="LSMT01000109">
    <property type="protein sequence ID" value="PFX27157.1"/>
    <property type="molecule type" value="Genomic_DNA"/>
</dbReference>
<name>A0A2B4SF17_STYPI</name>
<dbReference type="Proteomes" id="UP000225706">
    <property type="component" value="Unassembled WGS sequence"/>
</dbReference>
<keyword evidence="3" id="KW-1185">Reference proteome</keyword>
<organism evidence="2 3">
    <name type="scientific">Stylophora pistillata</name>
    <name type="common">Smooth cauliflower coral</name>
    <dbReference type="NCBI Taxonomy" id="50429"/>
    <lineage>
        <taxon>Eukaryota</taxon>
        <taxon>Metazoa</taxon>
        <taxon>Cnidaria</taxon>
        <taxon>Anthozoa</taxon>
        <taxon>Hexacorallia</taxon>
        <taxon>Scleractinia</taxon>
        <taxon>Astrocoeniina</taxon>
        <taxon>Pocilloporidae</taxon>
        <taxon>Stylophora</taxon>
    </lineage>
</organism>
<comment type="caution">
    <text evidence="2">The sequence shown here is derived from an EMBL/GenBank/DDBJ whole genome shotgun (WGS) entry which is preliminary data.</text>
</comment>
<evidence type="ECO:0000313" key="3">
    <source>
        <dbReference type="Proteomes" id="UP000225706"/>
    </source>
</evidence>
<dbReference type="OrthoDB" id="6344011at2759"/>
<proteinExistence type="predicted"/>
<feature type="compositionally biased region" description="Basic and acidic residues" evidence="1">
    <location>
        <begin position="195"/>
        <end position="228"/>
    </location>
</feature>
<dbReference type="AlphaFoldDB" id="A0A2B4SF17"/>
<dbReference type="PANTHER" id="PTHR16065:SF2">
    <property type="entry name" value="COILED-COIL DOMAIN CONTAINING 198"/>
    <property type="match status" value="1"/>
</dbReference>
<feature type="region of interest" description="Disordered" evidence="1">
    <location>
        <begin position="195"/>
        <end position="245"/>
    </location>
</feature>
<gene>
    <name evidence="2" type="ORF">AWC38_SpisGene8127</name>
</gene>
<dbReference type="InterPro" id="IPR029235">
    <property type="entry name" value="FAME"/>
</dbReference>
<evidence type="ECO:0000313" key="2">
    <source>
        <dbReference type="EMBL" id="PFX27157.1"/>
    </source>
</evidence>
<sequence>MGCGASKVTPQTKEFEDQPLHANGGNRIKDDSVSNGHAHLSNGKATATKSNGNATGLANTEKNGDINHNSRKKRDSDHSNGDVLNKSGQETKHSQPLNENRNDNTHPQVSKAVAFDIVLGQNDSDNASTIQMPNRPPRRLKKIESAPVLTKEALEQRQAVAELNRQKELEKKVKVMSKRRTELLMAREMDKAQQQKAELDEKLTASERNREKHQAEIKAKQRRREEKAKRVRNKAKQIKDGDDVVGLAVDHDETYNADEEETRRLQNPIAVMEML</sequence>
<feature type="compositionally biased region" description="Polar residues" evidence="1">
    <location>
        <begin position="43"/>
        <end position="61"/>
    </location>
</feature>
<reference evidence="3" key="1">
    <citation type="journal article" date="2017" name="bioRxiv">
        <title>Comparative analysis of the genomes of Stylophora pistillata and Acropora digitifera provides evidence for extensive differences between species of corals.</title>
        <authorList>
            <person name="Voolstra C.R."/>
            <person name="Li Y."/>
            <person name="Liew Y.J."/>
            <person name="Baumgarten S."/>
            <person name="Zoccola D."/>
            <person name="Flot J.-F."/>
            <person name="Tambutte S."/>
            <person name="Allemand D."/>
            <person name="Aranda M."/>
        </authorList>
    </citation>
    <scope>NUCLEOTIDE SEQUENCE [LARGE SCALE GENOMIC DNA]</scope>
</reference>
<protein>
    <submittedName>
        <fullName evidence="2">Uncharacterized protein</fullName>
    </submittedName>
</protein>